<keyword evidence="2" id="KW-0812">Transmembrane</keyword>
<evidence type="ECO:0000313" key="5">
    <source>
        <dbReference type="Proteomes" id="UP000195139"/>
    </source>
</evidence>
<feature type="region of interest" description="Disordered" evidence="1">
    <location>
        <begin position="47"/>
        <end position="76"/>
    </location>
</feature>
<accession>A0A242CFM6</accession>
<sequence length="108" mass="12356">MKKLSYLWLLLIFGTIFVQHFPNVYATSDDNATSKIGIRFTDNRELIEEQSSTTEEQSKATNEYKPIEETDKSLPSTNEQPALYLMMIGLIVIGCVVGWMGYKKSRNK</sequence>
<evidence type="ECO:0000256" key="2">
    <source>
        <dbReference type="SAM" id="Phobius"/>
    </source>
</evidence>
<keyword evidence="5" id="KW-1185">Reference proteome</keyword>
<dbReference type="RefSeq" id="WP_179190435.1">
    <property type="nucleotide sequence ID" value="NZ_NGLE02000001.1"/>
</dbReference>
<protein>
    <submittedName>
        <fullName evidence="4">Uncharacterized protein</fullName>
    </submittedName>
</protein>
<evidence type="ECO:0000313" key="3">
    <source>
        <dbReference type="EMBL" id="MEI5994506.1"/>
    </source>
</evidence>
<dbReference type="EMBL" id="NGLE01000002">
    <property type="protein sequence ID" value="OTO08969.1"/>
    <property type="molecule type" value="Genomic_DNA"/>
</dbReference>
<dbReference type="AlphaFoldDB" id="A0A242CFM6"/>
<reference evidence="4" key="1">
    <citation type="submission" date="2017-05" db="EMBL/GenBank/DDBJ databases">
        <title>The Genome Sequence of Enterococcus sp. 4G2_DIV0659.</title>
        <authorList>
            <consortium name="The Broad Institute Genomics Platform"/>
            <consortium name="The Broad Institute Genomic Center for Infectious Diseases"/>
            <person name="Earl A."/>
            <person name="Manson A."/>
            <person name="Schwartman J."/>
            <person name="Gilmore M."/>
            <person name="Abouelleil A."/>
            <person name="Cao P."/>
            <person name="Chapman S."/>
            <person name="Cusick C."/>
            <person name="Shea T."/>
            <person name="Young S."/>
            <person name="Neafsey D."/>
            <person name="Nusbaum C."/>
            <person name="Birren B."/>
        </authorList>
    </citation>
    <scope>NUCLEOTIDE SEQUENCE [LARGE SCALE GENOMIC DNA]</scope>
    <source>
        <strain evidence="4">4G2_DIV0659</strain>
    </source>
</reference>
<dbReference type="Proteomes" id="UP000195139">
    <property type="component" value="Unassembled WGS sequence"/>
</dbReference>
<gene>
    <name evidence="4" type="ORF">A5880_001969</name>
    <name evidence="3" type="ORF">A5880_002064</name>
</gene>
<evidence type="ECO:0000256" key="1">
    <source>
        <dbReference type="SAM" id="MobiDB-lite"/>
    </source>
</evidence>
<reference evidence="3 5" key="2">
    <citation type="submission" date="2018-07" db="EMBL/GenBank/DDBJ databases">
        <title>The Genome Sequence of Enterococcus sp. DIV0659b.</title>
        <authorList>
            <consortium name="The Broad Institute Genomics Platform"/>
            <consortium name="The Broad Institute Genomic Center for Infectious Diseases"/>
            <person name="Earl A."/>
            <person name="Manson A."/>
            <person name="Schwartman J."/>
            <person name="Gilmore M."/>
            <person name="Abouelleil A."/>
            <person name="Cao P."/>
            <person name="Chapman S."/>
            <person name="Cusick C."/>
            <person name="Shea T."/>
            <person name="Young S."/>
            <person name="Neafsey D."/>
            <person name="Nusbaum C."/>
            <person name="Birren B."/>
        </authorList>
    </citation>
    <scope>NUCLEOTIDE SEQUENCE [LARGE SCALE GENOMIC DNA]</scope>
    <source>
        <strain evidence="3 5">4G2_DIV0659</strain>
    </source>
</reference>
<keyword evidence="2" id="KW-0472">Membrane</keyword>
<name>A0A242CFM6_9ENTE</name>
<dbReference type="NCBIfam" id="TIGR01167">
    <property type="entry name" value="LPXTG_anchor"/>
    <property type="match status" value="1"/>
</dbReference>
<proteinExistence type="predicted"/>
<feature type="transmembrane region" description="Helical" evidence="2">
    <location>
        <begin position="82"/>
        <end position="102"/>
    </location>
</feature>
<evidence type="ECO:0000313" key="4">
    <source>
        <dbReference type="EMBL" id="OTO08969.1"/>
    </source>
</evidence>
<organism evidence="4">
    <name type="scientific">Candidatus Enterococcus mansonii</name>
    <dbReference type="NCBI Taxonomy" id="1834181"/>
    <lineage>
        <taxon>Bacteria</taxon>
        <taxon>Bacillati</taxon>
        <taxon>Bacillota</taxon>
        <taxon>Bacilli</taxon>
        <taxon>Lactobacillales</taxon>
        <taxon>Enterococcaceae</taxon>
        <taxon>Enterococcus</taxon>
    </lineage>
</organism>
<dbReference type="EMBL" id="NGLE02000001">
    <property type="protein sequence ID" value="MEI5994506.1"/>
    <property type="molecule type" value="Genomic_DNA"/>
</dbReference>
<comment type="caution">
    <text evidence="4">The sequence shown here is derived from an EMBL/GenBank/DDBJ whole genome shotgun (WGS) entry which is preliminary data.</text>
</comment>
<keyword evidence="2" id="KW-1133">Transmembrane helix</keyword>
<dbReference type="STRING" id="1834181.A5880_001969"/>